<feature type="compositionally biased region" description="Polar residues" evidence="1">
    <location>
        <begin position="96"/>
        <end position="114"/>
    </location>
</feature>
<accession>A0A1V6T4P1</accession>
<reference evidence="3" key="1">
    <citation type="journal article" date="2017" name="Nat. Microbiol.">
        <title>Global analysis of biosynthetic gene clusters reveals vast potential of secondary metabolite production in Penicillium species.</title>
        <authorList>
            <person name="Nielsen J.C."/>
            <person name="Grijseels S."/>
            <person name="Prigent S."/>
            <person name="Ji B."/>
            <person name="Dainat J."/>
            <person name="Nielsen K.F."/>
            <person name="Frisvad J.C."/>
            <person name="Workman M."/>
            <person name="Nielsen J."/>
        </authorList>
    </citation>
    <scope>NUCLEOTIDE SEQUENCE [LARGE SCALE GENOMIC DNA]</scope>
    <source>
        <strain evidence="3">IBT 24891</strain>
    </source>
</reference>
<protein>
    <submittedName>
        <fullName evidence="2">Uncharacterized protein</fullName>
    </submittedName>
</protein>
<evidence type="ECO:0000256" key="1">
    <source>
        <dbReference type="SAM" id="MobiDB-lite"/>
    </source>
</evidence>
<feature type="region of interest" description="Disordered" evidence="1">
    <location>
        <begin position="1"/>
        <end position="45"/>
    </location>
</feature>
<comment type="caution">
    <text evidence="2">The sequence shown here is derived from an EMBL/GenBank/DDBJ whole genome shotgun (WGS) entry which is preliminary data.</text>
</comment>
<evidence type="ECO:0000313" key="3">
    <source>
        <dbReference type="Proteomes" id="UP000191285"/>
    </source>
</evidence>
<evidence type="ECO:0000313" key="2">
    <source>
        <dbReference type="EMBL" id="OQE21345.1"/>
    </source>
</evidence>
<sequence length="210" mass="22816">MSPSDSFHHQLQKLMEAESNRNNSTPSAPPPYTTNPNPPQARPRMTDIMSDIVYTDEPNPLAITIDASINVVGNNNTLALTSERTPNPKKDHSSEGSKPNTSSTGNAASGTYLSRKQDREAKTAKLASIILKALQQADGLTDEYGRKRTVSVLLKCGIKVEGCNNEVLSDENVNGLSPCSLRVSSRKRASSVSSRFHSKSLRTEPPIRVL</sequence>
<feature type="compositionally biased region" description="Basic and acidic residues" evidence="1">
    <location>
        <begin position="86"/>
        <end position="95"/>
    </location>
</feature>
<dbReference type="Proteomes" id="UP000191285">
    <property type="component" value="Unassembled WGS sequence"/>
</dbReference>
<keyword evidence="3" id="KW-1185">Reference proteome</keyword>
<feature type="compositionally biased region" description="Pro residues" evidence="1">
    <location>
        <begin position="27"/>
        <end position="41"/>
    </location>
</feature>
<organism evidence="2 3">
    <name type="scientific">Penicillium steckii</name>
    <dbReference type="NCBI Taxonomy" id="303698"/>
    <lineage>
        <taxon>Eukaryota</taxon>
        <taxon>Fungi</taxon>
        <taxon>Dikarya</taxon>
        <taxon>Ascomycota</taxon>
        <taxon>Pezizomycotina</taxon>
        <taxon>Eurotiomycetes</taxon>
        <taxon>Eurotiomycetidae</taxon>
        <taxon>Eurotiales</taxon>
        <taxon>Aspergillaceae</taxon>
        <taxon>Penicillium</taxon>
    </lineage>
</organism>
<gene>
    <name evidence="2" type="ORF">PENSTE_c012G08769</name>
</gene>
<feature type="region of interest" description="Disordered" evidence="1">
    <location>
        <begin position="79"/>
        <end position="116"/>
    </location>
</feature>
<dbReference type="AlphaFoldDB" id="A0A1V6T4P1"/>
<dbReference type="EMBL" id="MLKD01000012">
    <property type="protein sequence ID" value="OQE21345.1"/>
    <property type="molecule type" value="Genomic_DNA"/>
</dbReference>
<proteinExistence type="predicted"/>
<name>A0A1V6T4P1_9EURO</name>
<dbReference type="OrthoDB" id="5409271at2759"/>